<dbReference type="Proteomes" id="UP000031668">
    <property type="component" value="Unassembled WGS sequence"/>
</dbReference>
<dbReference type="EMBL" id="JWZT01000486">
    <property type="protein sequence ID" value="KII74237.1"/>
    <property type="molecule type" value="Genomic_DNA"/>
</dbReference>
<organism evidence="1 2">
    <name type="scientific">Thelohanellus kitauei</name>
    <name type="common">Myxosporean</name>
    <dbReference type="NCBI Taxonomy" id="669202"/>
    <lineage>
        <taxon>Eukaryota</taxon>
        <taxon>Metazoa</taxon>
        <taxon>Cnidaria</taxon>
        <taxon>Myxozoa</taxon>
        <taxon>Myxosporea</taxon>
        <taxon>Bivalvulida</taxon>
        <taxon>Platysporina</taxon>
        <taxon>Myxobolidae</taxon>
        <taxon>Thelohanellus</taxon>
    </lineage>
</organism>
<dbReference type="AlphaFoldDB" id="A0A0C2NJN9"/>
<keyword evidence="2" id="KW-1185">Reference proteome</keyword>
<proteinExistence type="predicted"/>
<evidence type="ECO:0000313" key="1">
    <source>
        <dbReference type="EMBL" id="KII74237.1"/>
    </source>
</evidence>
<name>A0A0C2NJN9_THEKT</name>
<evidence type="ECO:0000313" key="2">
    <source>
        <dbReference type="Proteomes" id="UP000031668"/>
    </source>
</evidence>
<comment type="caution">
    <text evidence="1">The sequence shown here is derived from an EMBL/GenBank/DDBJ whole genome shotgun (WGS) entry which is preliminary data.</text>
</comment>
<gene>
    <name evidence="1" type="ORF">RF11_07170</name>
</gene>
<sequence length="170" mass="19540">MGTTEVWSKMKLKIMGEIIDILGLVQIVTVNNRYDFPCITEYLINIFFGVPFLEGFCHFADAELYVGIQNPGIMLSILLDETCIMVQIFISYIKVKLLNMSFSLAAQRKWHISSVTSDIFLIARLNRREGIESHLEIEDESLNKPLCKGHSRWIFTKRWIRGLPNPNSNG</sequence>
<protein>
    <submittedName>
        <fullName evidence="1">Uncharacterized protein</fullName>
    </submittedName>
</protein>
<accession>A0A0C2NJN9</accession>
<reference evidence="1 2" key="1">
    <citation type="journal article" date="2014" name="Genome Biol. Evol.">
        <title>The genome of the myxosporean Thelohanellus kitauei shows adaptations to nutrient acquisition within its fish host.</title>
        <authorList>
            <person name="Yang Y."/>
            <person name="Xiong J."/>
            <person name="Zhou Z."/>
            <person name="Huo F."/>
            <person name="Miao W."/>
            <person name="Ran C."/>
            <person name="Liu Y."/>
            <person name="Zhang J."/>
            <person name="Feng J."/>
            <person name="Wang M."/>
            <person name="Wang M."/>
            <person name="Wang L."/>
            <person name="Yao B."/>
        </authorList>
    </citation>
    <scope>NUCLEOTIDE SEQUENCE [LARGE SCALE GENOMIC DNA]</scope>
    <source>
        <strain evidence="1">Wuqing</strain>
    </source>
</reference>